<evidence type="ECO:0000313" key="1">
    <source>
        <dbReference type="EMBL" id="EFR00506.1"/>
    </source>
</evidence>
<reference evidence="2" key="1">
    <citation type="journal article" date="2012" name="MBio">
        <title>Comparative genome analysis of Trichophyton rubrum and related dermatophytes reveals candidate genes involved in infection.</title>
        <authorList>
            <person name="Martinez D.A."/>
            <person name="Oliver B.G."/>
            <person name="Graeser Y."/>
            <person name="Goldberg J.M."/>
            <person name="Li W."/>
            <person name="Martinez-Rossi N.M."/>
            <person name="Monod M."/>
            <person name="Shelest E."/>
            <person name="Barton R.C."/>
            <person name="Birch E."/>
            <person name="Brakhage A.A."/>
            <person name="Chen Z."/>
            <person name="Gurr S.J."/>
            <person name="Heiman D."/>
            <person name="Heitman J."/>
            <person name="Kosti I."/>
            <person name="Rossi A."/>
            <person name="Saif S."/>
            <person name="Samalova M."/>
            <person name="Saunders C.W."/>
            <person name="Shea T."/>
            <person name="Summerbell R.C."/>
            <person name="Xu J."/>
            <person name="Young S."/>
            <person name="Zeng Q."/>
            <person name="Birren B.W."/>
            <person name="Cuomo C.A."/>
            <person name="White T.C."/>
        </authorList>
    </citation>
    <scope>NUCLEOTIDE SEQUENCE [LARGE SCALE GENOMIC DNA]</scope>
    <source>
        <strain evidence="2">ATCC MYA-4604 / CBS 118893</strain>
    </source>
</reference>
<dbReference type="VEuPathDB" id="FungiDB:MGYG_03509"/>
<dbReference type="InParanoid" id="E4USD9"/>
<dbReference type="RefSeq" id="XP_003173336.1">
    <property type="nucleotide sequence ID" value="XM_003173288.1"/>
</dbReference>
<protein>
    <submittedName>
        <fullName evidence="1">Uncharacterized protein</fullName>
    </submittedName>
</protein>
<organism evidence="2">
    <name type="scientific">Arthroderma gypseum (strain ATCC MYA-4604 / CBS 118893)</name>
    <name type="common">Microsporum gypseum</name>
    <dbReference type="NCBI Taxonomy" id="535722"/>
    <lineage>
        <taxon>Eukaryota</taxon>
        <taxon>Fungi</taxon>
        <taxon>Dikarya</taxon>
        <taxon>Ascomycota</taxon>
        <taxon>Pezizomycotina</taxon>
        <taxon>Eurotiomycetes</taxon>
        <taxon>Eurotiomycetidae</taxon>
        <taxon>Onygenales</taxon>
        <taxon>Arthrodermataceae</taxon>
        <taxon>Nannizzia</taxon>
    </lineage>
</organism>
<accession>E4USD9</accession>
<dbReference type="EMBL" id="DS989824">
    <property type="protein sequence ID" value="EFR00506.1"/>
    <property type="molecule type" value="Genomic_DNA"/>
</dbReference>
<sequence>MTSSIRPFQEQPICLPNPYSIEIPEGKASQSPEKRRLCKKRRRGCAQAFGKGGQRDLVVVIVASEGELSWIECNSAKARVAMEKEGHLALPPPCLTSIKIAQLKTVWRWDSLLACALCLCLRLRGGRKKQQRRPK</sequence>
<dbReference type="HOGENOM" id="CLU_1885278_0_0_1"/>
<dbReference type="Proteomes" id="UP000002669">
    <property type="component" value="Unassembled WGS sequence"/>
</dbReference>
<keyword evidence="2" id="KW-1185">Reference proteome</keyword>
<gene>
    <name evidence="1" type="ORF">MGYG_03509</name>
</gene>
<dbReference type="AlphaFoldDB" id="E4USD9"/>
<dbReference type="GeneID" id="10028615"/>
<name>E4USD9_ARTGP</name>
<proteinExistence type="predicted"/>
<evidence type="ECO:0000313" key="2">
    <source>
        <dbReference type="Proteomes" id="UP000002669"/>
    </source>
</evidence>